<keyword evidence="2" id="KW-0736">Signalosome</keyword>
<dbReference type="EMBL" id="GDKF01003248">
    <property type="protein sequence ID" value="JAT75374.1"/>
    <property type="molecule type" value="Transcribed_RNA"/>
</dbReference>
<dbReference type="EMBL" id="KL662129">
    <property type="protein sequence ID" value="KFM26608.1"/>
    <property type="molecule type" value="Genomic_DNA"/>
</dbReference>
<dbReference type="OrthoDB" id="10265275at2759"/>
<keyword evidence="7" id="KW-1185">Reference proteome</keyword>
<dbReference type="eggNOG" id="KOG3250">
    <property type="taxonomic scope" value="Eukaryota"/>
</dbReference>
<comment type="similarity">
    <text evidence="1">Belongs to the CSN7/EIF3M family. CSN7 subfamily.</text>
</comment>
<accession>A0A087SLK4</accession>
<dbReference type="Proteomes" id="UP000028924">
    <property type="component" value="Unassembled WGS sequence"/>
</dbReference>
<dbReference type="GeneID" id="23613586"/>
<dbReference type="PANTHER" id="PTHR15350">
    <property type="entry name" value="COP9 SIGNALOSOME COMPLEX SUBUNIT 7/DENDRITIC CELL PROTEIN GA17"/>
    <property type="match status" value="1"/>
</dbReference>
<evidence type="ECO:0000256" key="3">
    <source>
        <dbReference type="SAM" id="MobiDB-lite"/>
    </source>
</evidence>
<gene>
    <name evidence="6" type="ORF">F751_2195</name>
    <name evidence="5" type="ORF">g.6699</name>
</gene>
<evidence type="ECO:0000256" key="2">
    <source>
        <dbReference type="ARBA" id="ARBA00022790"/>
    </source>
</evidence>
<dbReference type="SMART" id="SM00088">
    <property type="entry name" value="PINT"/>
    <property type="match status" value="1"/>
</dbReference>
<proteinExistence type="inferred from homology"/>
<dbReference type="STRING" id="3075.A0A087SLK4"/>
<feature type="domain" description="PCI" evidence="4">
    <location>
        <begin position="1"/>
        <end position="154"/>
    </location>
</feature>
<feature type="region of interest" description="Disordered" evidence="3">
    <location>
        <begin position="242"/>
        <end position="264"/>
    </location>
</feature>
<dbReference type="PANTHER" id="PTHR15350:SF5">
    <property type="entry name" value="COP9 SIGNALOSOME COMPLEX SUBUNIT 7"/>
    <property type="match status" value="1"/>
</dbReference>
<dbReference type="AlphaFoldDB" id="A0A087SLK4"/>
<name>A0A087SLK4_AUXPR</name>
<evidence type="ECO:0000259" key="4">
    <source>
        <dbReference type="PROSITE" id="PS50250"/>
    </source>
</evidence>
<evidence type="ECO:0000256" key="1">
    <source>
        <dbReference type="ARBA" id="ARBA00008482"/>
    </source>
</evidence>
<organism evidence="6 7">
    <name type="scientific">Auxenochlorella protothecoides</name>
    <name type="common">Green microalga</name>
    <name type="synonym">Chlorella protothecoides</name>
    <dbReference type="NCBI Taxonomy" id="3075"/>
    <lineage>
        <taxon>Eukaryota</taxon>
        <taxon>Viridiplantae</taxon>
        <taxon>Chlorophyta</taxon>
        <taxon>core chlorophytes</taxon>
        <taxon>Trebouxiophyceae</taxon>
        <taxon>Chlorellales</taxon>
        <taxon>Chlorellaceae</taxon>
        <taxon>Auxenochlorella</taxon>
    </lineage>
</organism>
<evidence type="ECO:0000313" key="7">
    <source>
        <dbReference type="Proteomes" id="UP000028924"/>
    </source>
</evidence>
<reference evidence="6 7" key="1">
    <citation type="journal article" date="2014" name="BMC Genomics">
        <title>Oil accumulation mechanisms of the oleaginous microalga Chlorella protothecoides revealed through its genome, transcriptomes, and proteomes.</title>
        <authorList>
            <person name="Gao C."/>
            <person name="Wang Y."/>
            <person name="Shen Y."/>
            <person name="Yan D."/>
            <person name="He X."/>
            <person name="Dai J."/>
            <person name="Wu Q."/>
        </authorList>
    </citation>
    <scope>NUCLEOTIDE SEQUENCE [LARGE SCALE GENOMIC DNA]</scope>
    <source>
        <strain evidence="6 7">0710</strain>
    </source>
</reference>
<dbReference type="Pfam" id="PF01399">
    <property type="entry name" value="PCI"/>
    <property type="match status" value="1"/>
</dbReference>
<dbReference type="InterPro" id="IPR000717">
    <property type="entry name" value="PCI_dom"/>
</dbReference>
<dbReference type="GO" id="GO:0008180">
    <property type="term" value="C:COP9 signalosome"/>
    <property type="evidence" value="ECO:0007669"/>
    <property type="project" value="UniProtKB-KW"/>
</dbReference>
<dbReference type="PROSITE" id="PS50250">
    <property type="entry name" value="PCI"/>
    <property type="match status" value="1"/>
</dbReference>
<dbReference type="KEGG" id="apro:F751_2195"/>
<protein>
    <submittedName>
        <fullName evidence="6">COP9 signalosome complex subunit 7</fullName>
    </submittedName>
</protein>
<evidence type="ECO:0000313" key="6">
    <source>
        <dbReference type="EMBL" id="KFM26608.1"/>
    </source>
</evidence>
<dbReference type="InterPro" id="IPR045237">
    <property type="entry name" value="COPS7/eIF3m"/>
</dbReference>
<reference evidence="5" key="2">
    <citation type="submission" date="2015-08" db="EMBL/GenBank/DDBJ databases">
        <authorList>
            <person name="Babu N.S."/>
            <person name="Beckwith C.J."/>
            <person name="Beseler K.G."/>
            <person name="Brison A."/>
            <person name="Carone J.V."/>
            <person name="Caskin T.P."/>
            <person name="Diamond M."/>
            <person name="Durham M.E."/>
            <person name="Foxe J.M."/>
            <person name="Go M."/>
            <person name="Henderson B.A."/>
            <person name="Jones I.B."/>
            <person name="McGettigan J.A."/>
            <person name="Micheletti S.J."/>
            <person name="Nasrallah M.E."/>
            <person name="Ortiz D."/>
            <person name="Piller C.R."/>
            <person name="Privatt S.R."/>
            <person name="Schneider S.L."/>
            <person name="Sharp S."/>
            <person name="Smith T.C."/>
            <person name="Stanton J.D."/>
            <person name="Ullery H.E."/>
            <person name="Wilson R.J."/>
            <person name="Serrano M.G."/>
            <person name="Buck G."/>
            <person name="Lee V."/>
            <person name="Wang Y."/>
            <person name="Carvalho R."/>
            <person name="Voegtly L."/>
            <person name="Shi R."/>
            <person name="Duckworth R."/>
            <person name="Johnson A."/>
            <person name="Loviza R."/>
            <person name="Walstead R."/>
            <person name="Shah Z."/>
            <person name="Kiflezghi M."/>
            <person name="Wade K."/>
            <person name="Ball S.L."/>
            <person name="Bradley K.W."/>
            <person name="Asai D.J."/>
            <person name="Bowman C.A."/>
            <person name="Russell D.A."/>
            <person name="Pope W.H."/>
            <person name="Jacobs-Sera D."/>
            <person name="Hendrix R.W."/>
            <person name="Hatfull G.F."/>
        </authorList>
    </citation>
    <scope>NUCLEOTIDE SEQUENCE</scope>
</reference>
<evidence type="ECO:0000313" key="5">
    <source>
        <dbReference type="EMBL" id="JAT75374.1"/>
    </source>
</evidence>
<sequence>MPSDIKRVQYAQLARSLRGRPLAELISRATTEPDLATFGDLLHLTAVQELSNTEDAAALSLLNLFSYGTWQDYSGQASGLRLTAAQERKLRALTVLSLAASRRRLAYAELLPALGLQDVRDLEDILVTNCIGAGLVRGRLDQAEQCLLVEESVARDASPAQLSAIAASLGAWLDSARGVAAAVEAALQSAVEGAAAEAAQQAQLAADIQAKREGAAAVHEADAEGPANNGLSGLFADESEMFSLESMGEGSTPGNAARLPKRRR</sequence>
<dbReference type="RefSeq" id="XP_011399546.1">
    <property type="nucleotide sequence ID" value="XM_011401244.1"/>
</dbReference>